<evidence type="ECO:0000313" key="6">
    <source>
        <dbReference type="EMBL" id="CAF4881815.1"/>
    </source>
</evidence>
<evidence type="ECO:0000256" key="1">
    <source>
        <dbReference type="SAM" id="MobiDB-lite"/>
    </source>
</evidence>
<accession>A0A817T8M6</accession>
<evidence type="ECO:0000313" key="4">
    <source>
        <dbReference type="EMBL" id="CAF3414647.1"/>
    </source>
</evidence>
<dbReference type="EMBL" id="CAJOBS010006065">
    <property type="protein sequence ID" value="CAF4908573.1"/>
    <property type="molecule type" value="Genomic_DNA"/>
</dbReference>
<dbReference type="OrthoDB" id="10037266at2759"/>
<dbReference type="AlphaFoldDB" id="A0A817T8M6"/>
<protein>
    <recommendedName>
        <fullName evidence="10">Retrotransposon gag domain-containing protein</fullName>
    </recommendedName>
</protein>
<feature type="compositionally biased region" description="Basic and acidic residues" evidence="1">
    <location>
        <begin position="110"/>
        <end position="122"/>
    </location>
</feature>
<dbReference type="EMBL" id="CAJNYT010000045">
    <property type="protein sequence ID" value="CAF3314175.1"/>
    <property type="molecule type" value="Genomic_DNA"/>
</dbReference>
<evidence type="ECO:0000313" key="2">
    <source>
        <dbReference type="EMBL" id="CAF3314175.1"/>
    </source>
</evidence>
<gene>
    <name evidence="2" type="ORF">GRG538_LOCUS1784</name>
    <name evidence="3" type="ORF">KIK155_LOCUS5868</name>
    <name evidence="6" type="ORF">QYT958_LOCUS29417</name>
    <name evidence="4" type="ORF">TIS948_LOCUS28899</name>
    <name evidence="7" type="ORF">TOA249_LOCUS31221</name>
    <name evidence="5" type="ORF">UJA718_LOCUS36002</name>
</gene>
<name>A0A817T8M6_9BILA</name>
<comment type="caution">
    <text evidence="2">The sequence shown here is derived from an EMBL/GenBank/DDBJ whole genome shotgun (WGS) entry which is preliminary data.</text>
</comment>
<dbReference type="EMBL" id="CAJNYV010000710">
    <property type="protein sequence ID" value="CAF3376357.1"/>
    <property type="molecule type" value="Genomic_DNA"/>
</dbReference>
<proteinExistence type="predicted"/>
<evidence type="ECO:0000313" key="7">
    <source>
        <dbReference type="EMBL" id="CAF4908573.1"/>
    </source>
</evidence>
<evidence type="ECO:0000313" key="8">
    <source>
        <dbReference type="Proteomes" id="UP000663872"/>
    </source>
</evidence>
<evidence type="ECO:0000313" key="9">
    <source>
        <dbReference type="Proteomes" id="UP000663873"/>
    </source>
</evidence>
<dbReference type="EMBL" id="CAJOBR010008615">
    <property type="protein sequence ID" value="CAF4881815.1"/>
    <property type="molecule type" value="Genomic_DNA"/>
</dbReference>
<dbReference type="Proteomes" id="UP000663825">
    <property type="component" value="Unassembled WGS sequence"/>
</dbReference>
<organism evidence="2 8">
    <name type="scientific">Rotaria socialis</name>
    <dbReference type="NCBI Taxonomy" id="392032"/>
    <lineage>
        <taxon>Eukaryota</taxon>
        <taxon>Metazoa</taxon>
        <taxon>Spiralia</taxon>
        <taxon>Gnathifera</taxon>
        <taxon>Rotifera</taxon>
        <taxon>Eurotatoria</taxon>
        <taxon>Bdelloidea</taxon>
        <taxon>Philodinida</taxon>
        <taxon>Philodinidae</taxon>
        <taxon>Rotaria</taxon>
    </lineage>
</organism>
<sequence length="135" mass="15808">MFTSWKFFISELKRAFTFSFHEKLVFKKLESYSQGENQSIRNFFNEILKLCNEADATTSEATKLKNLLNKTKPTIQFEVRKKKPTTPTEFLEYAKDIEELLQLSNINNEDTKNFNDKNHKEPVLSSSSTIPLFNN</sequence>
<dbReference type="Proteomes" id="UP000663873">
    <property type="component" value="Unassembled WGS sequence"/>
</dbReference>
<keyword evidence="9" id="KW-1185">Reference proteome</keyword>
<dbReference type="Proteomes" id="UP000663865">
    <property type="component" value="Unassembled WGS sequence"/>
</dbReference>
<dbReference type="Proteomes" id="UP000663838">
    <property type="component" value="Unassembled WGS sequence"/>
</dbReference>
<dbReference type="EMBL" id="CAJOBP010034271">
    <property type="protein sequence ID" value="CAF4696154.1"/>
    <property type="molecule type" value="Genomic_DNA"/>
</dbReference>
<evidence type="ECO:0000313" key="3">
    <source>
        <dbReference type="EMBL" id="CAF3376357.1"/>
    </source>
</evidence>
<evidence type="ECO:0000313" key="5">
    <source>
        <dbReference type="EMBL" id="CAF4696154.1"/>
    </source>
</evidence>
<feature type="compositionally biased region" description="Polar residues" evidence="1">
    <location>
        <begin position="124"/>
        <end position="135"/>
    </location>
</feature>
<dbReference type="EMBL" id="CAJNXB010005250">
    <property type="protein sequence ID" value="CAF3414647.1"/>
    <property type="molecule type" value="Genomic_DNA"/>
</dbReference>
<reference evidence="2" key="1">
    <citation type="submission" date="2021-02" db="EMBL/GenBank/DDBJ databases">
        <authorList>
            <person name="Nowell W R."/>
        </authorList>
    </citation>
    <scope>NUCLEOTIDE SEQUENCE</scope>
</reference>
<evidence type="ECO:0008006" key="10">
    <source>
        <dbReference type="Google" id="ProtNLM"/>
    </source>
</evidence>
<feature type="region of interest" description="Disordered" evidence="1">
    <location>
        <begin position="110"/>
        <end position="135"/>
    </location>
</feature>
<dbReference type="Proteomes" id="UP000663872">
    <property type="component" value="Unassembled WGS sequence"/>
</dbReference>
<dbReference type="Proteomes" id="UP000663848">
    <property type="component" value="Unassembled WGS sequence"/>
</dbReference>